<reference evidence="2" key="2">
    <citation type="submission" date="2021-04" db="EMBL/GenBank/DDBJ databases">
        <authorList>
            <person name="Podell S."/>
        </authorList>
    </citation>
    <scope>NUCLEOTIDE SEQUENCE</scope>
    <source>
        <strain evidence="2">Hildebrandi</strain>
    </source>
</reference>
<reference evidence="2" key="1">
    <citation type="journal article" date="2021" name="Sci. Rep.">
        <title>Diploid genomic architecture of Nitzschia inconspicua, an elite biomass production diatom.</title>
        <authorList>
            <person name="Oliver A."/>
            <person name="Podell S."/>
            <person name="Pinowska A."/>
            <person name="Traller J.C."/>
            <person name="Smith S.R."/>
            <person name="McClure R."/>
            <person name="Beliaev A."/>
            <person name="Bohutskyi P."/>
            <person name="Hill E.A."/>
            <person name="Rabines A."/>
            <person name="Zheng H."/>
            <person name="Allen L.Z."/>
            <person name="Kuo A."/>
            <person name="Grigoriev I.V."/>
            <person name="Allen A.E."/>
            <person name="Hazlebeck D."/>
            <person name="Allen E.E."/>
        </authorList>
    </citation>
    <scope>NUCLEOTIDE SEQUENCE</scope>
    <source>
        <strain evidence="2">Hildebrandi</strain>
    </source>
</reference>
<evidence type="ECO:0000313" key="3">
    <source>
        <dbReference type="Proteomes" id="UP000693970"/>
    </source>
</evidence>
<dbReference type="AlphaFoldDB" id="A0A9K3KUQ4"/>
<gene>
    <name evidence="2" type="ORF">IV203_012157</name>
</gene>
<feature type="compositionally biased region" description="Low complexity" evidence="1">
    <location>
        <begin position="205"/>
        <end position="230"/>
    </location>
</feature>
<feature type="compositionally biased region" description="Polar residues" evidence="1">
    <location>
        <begin position="847"/>
        <end position="862"/>
    </location>
</feature>
<proteinExistence type="predicted"/>
<feature type="compositionally biased region" description="Basic and acidic residues" evidence="1">
    <location>
        <begin position="165"/>
        <end position="181"/>
    </location>
</feature>
<feature type="region of interest" description="Disordered" evidence="1">
    <location>
        <begin position="44"/>
        <end position="65"/>
    </location>
</feature>
<accession>A0A9K3KUQ4</accession>
<keyword evidence="3" id="KW-1185">Reference proteome</keyword>
<feature type="compositionally biased region" description="Basic and acidic residues" evidence="1">
    <location>
        <begin position="7"/>
        <end position="23"/>
    </location>
</feature>
<feature type="region of interest" description="Disordered" evidence="1">
    <location>
        <begin position="251"/>
        <end position="273"/>
    </location>
</feature>
<comment type="caution">
    <text evidence="2">The sequence shown here is derived from an EMBL/GenBank/DDBJ whole genome shotgun (WGS) entry which is preliminary data.</text>
</comment>
<evidence type="ECO:0000256" key="1">
    <source>
        <dbReference type="SAM" id="MobiDB-lite"/>
    </source>
</evidence>
<sequence length="876" mass="96751">MVAVQVRRRERERMRRSDAIKGDDRSVSSFDEFKVLAGERTHDFGEFETQKQNSITATTSKESNPKKDVCRNIAIDGSFYYEDRSEPAEDTLYLTGRGGEENTTKREDSPNVVELFMESDSDYEPENIVQQQTHPDETKEHDNDTRASTKGTHAASKPLPSLKLCRNDETASVTRNKEKQTPRKSILRPIGRGLFGGSVDDRSFSFRSPKSSARSVSSSFRSSEAGSISATSQSYLRPIARIKVIVTDDSGRETDTIGDDSQSPSLPSGVYGDDITDAGTALISANRGYHPRPAGEEMSEASSIILSGSYSSFSTSGASQTDSQETDRKNSHIKINGEISRSYRKREAATVIDSPLEQMYSVDSNGNKKEKKSKITPRKVKMGQRLKKRMKRSARSMKNIFTGKILRNVFSEARKFGRSIVAVAKKPFSSRSNSEDVVQSQRNCLESKNSLIDQGLAHSLLDAHVEDESNVNRASRYVKIGRELLDEAAKIKDQNPKACTILTKKAHTYAYAARQIARKVLVARKAVTSVVMEGQLSKNISTEIVDGAQGPAARQESDNVWKNKLKELQLFNFEDFLPPCFSSCGTCSAESSSSEVDEALEILAKLSEDDATASNSGISVNKRMRTIVTIDSSISHAVANNSILSIDDSAVETKVGSGGAEYVSAGKSRTIAIRKLVTDLQSFYEADSTFNGNSTTTTLTYQVERSVTTKDTSIPGGQTVEMSAINEKHTFEWAKPIRSLFNAEEEDDDEEDYVGEKAGIAPRQIQDEQKNYHSDTSCQYTESLQDESSSYSNAYSTDGASYTSRTRFSNASTSGRSTSKAPIAMRSTKKYERKRTKRNDVGHATEDLSSVIESSTHTRSSRSLFRMLGFKKKGTN</sequence>
<feature type="region of interest" description="Disordered" evidence="1">
    <location>
        <begin position="760"/>
        <end position="862"/>
    </location>
</feature>
<name>A0A9K3KUQ4_9STRA</name>
<protein>
    <submittedName>
        <fullName evidence="2">Uncharacterized protein</fullName>
    </submittedName>
</protein>
<feature type="region of interest" description="Disordered" evidence="1">
    <location>
        <begin position="120"/>
        <end position="231"/>
    </location>
</feature>
<organism evidence="2 3">
    <name type="scientific">Nitzschia inconspicua</name>
    <dbReference type="NCBI Taxonomy" id="303405"/>
    <lineage>
        <taxon>Eukaryota</taxon>
        <taxon>Sar</taxon>
        <taxon>Stramenopiles</taxon>
        <taxon>Ochrophyta</taxon>
        <taxon>Bacillariophyta</taxon>
        <taxon>Bacillariophyceae</taxon>
        <taxon>Bacillariophycidae</taxon>
        <taxon>Bacillariales</taxon>
        <taxon>Bacillariaceae</taxon>
        <taxon>Nitzschia</taxon>
    </lineage>
</organism>
<dbReference type="Proteomes" id="UP000693970">
    <property type="component" value="Unassembled WGS sequence"/>
</dbReference>
<feature type="compositionally biased region" description="Polar residues" evidence="1">
    <location>
        <begin position="50"/>
        <end position="62"/>
    </location>
</feature>
<feature type="compositionally biased region" description="Polar residues" evidence="1">
    <location>
        <begin position="774"/>
        <end position="820"/>
    </location>
</feature>
<dbReference type="OrthoDB" id="57310at2759"/>
<feature type="region of interest" description="Disordered" evidence="1">
    <location>
        <begin position="314"/>
        <end position="335"/>
    </location>
</feature>
<feature type="compositionally biased region" description="Basic and acidic residues" evidence="1">
    <location>
        <begin position="134"/>
        <end position="147"/>
    </location>
</feature>
<dbReference type="EMBL" id="JAGRRH010000019">
    <property type="protein sequence ID" value="KAG7349560.1"/>
    <property type="molecule type" value="Genomic_DNA"/>
</dbReference>
<feature type="compositionally biased region" description="Basic residues" evidence="1">
    <location>
        <begin position="827"/>
        <end position="837"/>
    </location>
</feature>
<evidence type="ECO:0000313" key="2">
    <source>
        <dbReference type="EMBL" id="KAG7349560.1"/>
    </source>
</evidence>
<feature type="compositionally biased region" description="Low complexity" evidence="1">
    <location>
        <begin position="314"/>
        <end position="323"/>
    </location>
</feature>
<feature type="region of interest" description="Disordered" evidence="1">
    <location>
        <begin position="1"/>
        <end position="23"/>
    </location>
</feature>